<evidence type="ECO:0000256" key="1">
    <source>
        <dbReference type="SAM" id="MobiDB-lite"/>
    </source>
</evidence>
<evidence type="ECO:0000313" key="2">
    <source>
        <dbReference type="EMBL" id="CAB1436671.1"/>
    </source>
</evidence>
<evidence type="ECO:0000313" key="3">
    <source>
        <dbReference type="Proteomes" id="UP001153269"/>
    </source>
</evidence>
<gene>
    <name evidence="2" type="ORF">PLEPLA_LOCUS24704</name>
</gene>
<comment type="caution">
    <text evidence="2">The sequence shown here is derived from an EMBL/GenBank/DDBJ whole genome shotgun (WGS) entry which is preliminary data.</text>
</comment>
<feature type="compositionally biased region" description="Polar residues" evidence="1">
    <location>
        <begin position="1"/>
        <end position="26"/>
    </location>
</feature>
<sequence>MNKVLNLQEQKIPSDFTPVSQQQTSEAAVDTDSPKLDSLRLGKQVSWVSISEAADAFYIFLHPLFSIKRGGVGGQGSAQQTLDTVYTDTQQPVLEKTGLPEEVTGASGPQT</sequence>
<protein>
    <submittedName>
        <fullName evidence="2">Uncharacterized protein</fullName>
    </submittedName>
</protein>
<keyword evidence="3" id="KW-1185">Reference proteome</keyword>
<proteinExistence type="predicted"/>
<dbReference type="AlphaFoldDB" id="A0A9N7YR96"/>
<name>A0A9N7YR96_PLEPL</name>
<organism evidence="2 3">
    <name type="scientific">Pleuronectes platessa</name>
    <name type="common">European plaice</name>
    <dbReference type="NCBI Taxonomy" id="8262"/>
    <lineage>
        <taxon>Eukaryota</taxon>
        <taxon>Metazoa</taxon>
        <taxon>Chordata</taxon>
        <taxon>Craniata</taxon>
        <taxon>Vertebrata</taxon>
        <taxon>Euteleostomi</taxon>
        <taxon>Actinopterygii</taxon>
        <taxon>Neopterygii</taxon>
        <taxon>Teleostei</taxon>
        <taxon>Neoteleostei</taxon>
        <taxon>Acanthomorphata</taxon>
        <taxon>Carangaria</taxon>
        <taxon>Pleuronectiformes</taxon>
        <taxon>Pleuronectoidei</taxon>
        <taxon>Pleuronectidae</taxon>
        <taxon>Pleuronectes</taxon>
    </lineage>
</organism>
<feature type="region of interest" description="Disordered" evidence="1">
    <location>
        <begin position="1"/>
        <end position="31"/>
    </location>
</feature>
<dbReference type="Proteomes" id="UP001153269">
    <property type="component" value="Unassembled WGS sequence"/>
</dbReference>
<dbReference type="EMBL" id="CADEAL010001924">
    <property type="protein sequence ID" value="CAB1436671.1"/>
    <property type="molecule type" value="Genomic_DNA"/>
</dbReference>
<accession>A0A9N7YR96</accession>
<reference evidence="2" key="1">
    <citation type="submission" date="2020-03" db="EMBL/GenBank/DDBJ databases">
        <authorList>
            <person name="Weist P."/>
        </authorList>
    </citation>
    <scope>NUCLEOTIDE SEQUENCE</scope>
</reference>